<protein>
    <submittedName>
        <fullName evidence="2">Uncharacterized protein</fullName>
    </submittedName>
</protein>
<gene>
    <name evidence="2" type="ORF">OAUR00152_LOCUS21266</name>
</gene>
<feature type="compositionally biased region" description="Low complexity" evidence="1">
    <location>
        <begin position="154"/>
        <end position="163"/>
    </location>
</feature>
<proteinExistence type="predicted"/>
<feature type="compositionally biased region" description="Basic and acidic residues" evidence="1">
    <location>
        <begin position="296"/>
        <end position="340"/>
    </location>
</feature>
<evidence type="ECO:0000256" key="1">
    <source>
        <dbReference type="SAM" id="MobiDB-lite"/>
    </source>
</evidence>
<feature type="compositionally biased region" description="Basic and acidic residues" evidence="1">
    <location>
        <begin position="86"/>
        <end position="102"/>
    </location>
</feature>
<feature type="region of interest" description="Disordered" evidence="1">
    <location>
        <begin position="1"/>
        <end position="352"/>
    </location>
</feature>
<organism evidence="2">
    <name type="scientific">Odontella aurita</name>
    <dbReference type="NCBI Taxonomy" id="265563"/>
    <lineage>
        <taxon>Eukaryota</taxon>
        <taxon>Sar</taxon>
        <taxon>Stramenopiles</taxon>
        <taxon>Ochrophyta</taxon>
        <taxon>Bacillariophyta</taxon>
        <taxon>Mediophyceae</taxon>
        <taxon>Biddulphiophycidae</taxon>
        <taxon>Eupodiscales</taxon>
        <taxon>Odontellaceae</taxon>
        <taxon>Odontella</taxon>
    </lineage>
</organism>
<sequence length="375" mass="40603">MGRFVSSSSPSKRRSSPSTVTTTGALPRSSSRSHKTTSGRKHSGVPAQVHRPQNDTSAAAAEAADPLRDEDVILKRSWSFAAGEVPPHKGREKEDHEEEEHPAAALYPAHFGSGSEVAVEVEVEVKDGRGYKQQPSPPSPSPPASPHPPRRTPARLLLPPVAADELVDVDGHRGANGGASSSSSDGRWDCDTDRRSREMSLFDGLSSCEEEDGDDDDDDDESEETVGEKGTEQHNRENQEEEEEGIEVGAVVAHLSGTTSGSRKVGDAPTKSATTTPPLTRSTAKMAMMTTPSRSLSDRKRERDGVAKTPSFEREAQSFLKSAEKLERRRRMRDEEERTPRKGGGKRSGGKGVLSISLWSSLTACSFTEQISFKF</sequence>
<accession>A0A7S4MX78</accession>
<feature type="compositionally biased region" description="Basic and acidic residues" evidence="1">
    <location>
        <begin position="186"/>
        <end position="200"/>
    </location>
</feature>
<name>A0A7S4MX78_9STRA</name>
<evidence type="ECO:0000313" key="2">
    <source>
        <dbReference type="EMBL" id="CAE2250856.1"/>
    </source>
</evidence>
<feature type="compositionally biased region" description="Basic residues" evidence="1">
    <location>
        <begin position="31"/>
        <end position="43"/>
    </location>
</feature>
<feature type="compositionally biased region" description="Basic and acidic residues" evidence="1">
    <location>
        <begin position="226"/>
        <end position="238"/>
    </location>
</feature>
<feature type="compositionally biased region" description="Polar residues" evidence="1">
    <location>
        <begin position="271"/>
        <end position="283"/>
    </location>
</feature>
<feature type="compositionally biased region" description="Pro residues" evidence="1">
    <location>
        <begin position="135"/>
        <end position="147"/>
    </location>
</feature>
<dbReference type="EMBL" id="HBKQ01031277">
    <property type="protein sequence ID" value="CAE2250856.1"/>
    <property type="molecule type" value="Transcribed_RNA"/>
</dbReference>
<reference evidence="2" key="1">
    <citation type="submission" date="2021-01" db="EMBL/GenBank/DDBJ databases">
        <authorList>
            <person name="Corre E."/>
            <person name="Pelletier E."/>
            <person name="Niang G."/>
            <person name="Scheremetjew M."/>
            <person name="Finn R."/>
            <person name="Kale V."/>
            <person name="Holt S."/>
            <person name="Cochrane G."/>
            <person name="Meng A."/>
            <person name="Brown T."/>
            <person name="Cohen L."/>
        </authorList>
    </citation>
    <scope>NUCLEOTIDE SEQUENCE</scope>
    <source>
        <strain evidence="2">Isolate 1302-5</strain>
    </source>
</reference>
<feature type="compositionally biased region" description="Acidic residues" evidence="1">
    <location>
        <begin position="208"/>
        <end position="225"/>
    </location>
</feature>
<feature type="compositionally biased region" description="Low complexity" evidence="1">
    <location>
        <begin position="1"/>
        <end position="23"/>
    </location>
</feature>
<feature type="compositionally biased region" description="Basic and acidic residues" evidence="1">
    <location>
        <begin position="65"/>
        <end position="74"/>
    </location>
</feature>
<dbReference type="AlphaFoldDB" id="A0A7S4MX78"/>